<organism evidence="1 2">
    <name type="scientific">Nicotiana attenuata</name>
    <name type="common">Coyote tobacco</name>
    <dbReference type="NCBI Taxonomy" id="49451"/>
    <lineage>
        <taxon>Eukaryota</taxon>
        <taxon>Viridiplantae</taxon>
        <taxon>Streptophyta</taxon>
        <taxon>Embryophyta</taxon>
        <taxon>Tracheophyta</taxon>
        <taxon>Spermatophyta</taxon>
        <taxon>Magnoliopsida</taxon>
        <taxon>eudicotyledons</taxon>
        <taxon>Gunneridae</taxon>
        <taxon>Pentapetalae</taxon>
        <taxon>asterids</taxon>
        <taxon>lamiids</taxon>
        <taxon>Solanales</taxon>
        <taxon>Solanaceae</taxon>
        <taxon>Nicotianoideae</taxon>
        <taxon>Nicotianeae</taxon>
        <taxon>Nicotiana</taxon>
    </lineage>
</organism>
<name>A0A1J6ISF2_NICAT</name>
<dbReference type="EMBL" id="MJEQ01037189">
    <property type="protein sequence ID" value="OIT00647.1"/>
    <property type="molecule type" value="Genomic_DNA"/>
</dbReference>
<dbReference type="Proteomes" id="UP000187609">
    <property type="component" value="Unassembled WGS sequence"/>
</dbReference>
<dbReference type="Gramene" id="OIT00647">
    <property type="protein sequence ID" value="OIT00647"/>
    <property type="gene ID" value="A4A49_25014"/>
</dbReference>
<evidence type="ECO:0000313" key="1">
    <source>
        <dbReference type="EMBL" id="OIT00647.1"/>
    </source>
</evidence>
<sequence>MQTLVFWFKRGKIPILRNWNIKPKGSRDCHDMAPRSCIVKSLALLCLREQQIAMAPMKFRTCGNKENVLNFSLGELMLGGLSISFLPSLDGLSAADEP</sequence>
<comment type="caution">
    <text evidence="1">The sequence shown here is derived from an EMBL/GenBank/DDBJ whole genome shotgun (WGS) entry which is preliminary data.</text>
</comment>
<reference evidence="1" key="1">
    <citation type="submission" date="2016-11" db="EMBL/GenBank/DDBJ databases">
        <title>The genome of Nicotiana attenuata.</title>
        <authorList>
            <person name="Xu S."/>
            <person name="Brockmoeller T."/>
            <person name="Gaquerel E."/>
            <person name="Navarro A."/>
            <person name="Kuhl H."/>
            <person name="Gase K."/>
            <person name="Ling Z."/>
            <person name="Zhou W."/>
            <person name="Kreitzer C."/>
            <person name="Stanke M."/>
            <person name="Tang H."/>
            <person name="Lyons E."/>
            <person name="Pandey P."/>
            <person name="Pandey S.P."/>
            <person name="Timmermann B."/>
            <person name="Baldwin I.T."/>
        </authorList>
    </citation>
    <scope>NUCLEOTIDE SEQUENCE [LARGE SCALE GENOMIC DNA]</scope>
    <source>
        <strain evidence="1">UT</strain>
    </source>
</reference>
<gene>
    <name evidence="1" type="ORF">A4A49_25014</name>
</gene>
<protein>
    <submittedName>
        <fullName evidence="1">Uncharacterized protein</fullName>
    </submittedName>
</protein>
<proteinExistence type="predicted"/>
<keyword evidence="2" id="KW-1185">Reference proteome</keyword>
<accession>A0A1J6ISF2</accession>
<evidence type="ECO:0000313" key="2">
    <source>
        <dbReference type="Proteomes" id="UP000187609"/>
    </source>
</evidence>
<dbReference type="AlphaFoldDB" id="A0A1J6ISF2"/>